<protein>
    <submittedName>
        <fullName evidence="6">TetR/AcrR family transcriptional regulator</fullName>
    </submittedName>
</protein>
<dbReference type="SUPFAM" id="SSF48498">
    <property type="entry name" value="Tetracyclin repressor-like, C-terminal domain"/>
    <property type="match status" value="1"/>
</dbReference>
<dbReference type="Pfam" id="PF13305">
    <property type="entry name" value="TetR_C_33"/>
    <property type="match status" value="1"/>
</dbReference>
<dbReference type="InterPro" id="IPR001647">
    <property type="entry name" value="HTH_TetR"/>
</dbReference>
<accession>A0ABP6RD73</accession>
<dbReference type="EMBL" id="BAAAYG010000003">
    <property type="protein sequence ID" value="GAA3282933.1"/>
    <property type="molecule type" value="Genomic_DNA"/>
</dbReference>
<evidence type="ECO:0000259" key="5">
    <source>
        <dbReference type="PROSITE" id="PS50977"/>
    </source>
</evidence>
<evidence type="ECO:0000313" key="6">
    <source>
        <dbReference type="EMBL" id="GAA3282933.1"/>
    </source>
</evidence>
<evidence type="ECO:0000256" key="4">
    <source>
        <dbReference type="PROSITE-ProRule" id="PRU00335"/>
    </source>
</evidence>
<dbReference type="InterPro" id="IPR009057">
    <property type="entry name" value="Homeodomain-like_sf"/>
</dbReference>
<dbReference type="Gene3D" id="1.10.357.10">
    <property type="entry name" value="Tetracycline Repressor, domain 2"/>
    <property type="match status" value="1"/>
</dbReference>
<comment type="caution">
    <text evidence="6">The sequence shown here is derived from an EMBL/GenBank/DDBJ whole genome shotgun (WGS) entry which is preliminary data.</text>
</comment>
<dbReference type="Proteomes" id="UP001501736">
    <property type="component" value="Unassembled WGS sequence"/>
</dbReference>
<dbReference type="RefSeq" id="WP_344718966.1">
    <property type="nucleotide sequence ID" value="NZ_BAAAYG010000003.1"/>
</dbReference>
<sequence length="192" mass="20578">MARPRIHDETVRRRLLEETSRMIADQGAHAVSLRTVAAAAETSTAAIYSLFGGREELVSAVVAEGFERFGEHLSAVPTSGSPWQDLRGLGVAYREFALDSPHFYQVMFGATAPGEGPGRPGDAPTFAMLREAVARCLVTSDADEVETQALSIWGLVHGLVSLELNGLIPGTRTARDRIYARALEGVPGMVGD</sequence>
<dbReference type="SUPFAM" id="SSF46689">
    <property type="entry name" value="Homeodomain-like"/>
    <property type="match status" value="1"/>
</dbReference>
<reference evidence="7" key="1">
    <citation type="journal article" date="2019" name="Int. J. Syst. Evol. Microbiol.">
        <title>The Global Catalogue of Microorganisms (GCM) 10K type strain sequencing project: providing services to taxonomists for standard genome sequencing and annotation.</title>
        <authorList>
            <consortium name="The Broad Institute Genomics Platform"/>
            <consortium name="The Broad Institute Genome Sequencing Center for Infectious Disease"/>
            <person name="Wu L."/>
            <person name="Ma J."/>
        </authorList>
    </citation>
    <scope>NUCLEOTIDE SEQUENCE [LARGE SCALE GENOMIC DNA]</scope>
    <source>
        <strain evidence="7">JCM 11483</strain>
    </source>
</reference>
<dbReference type="PANTHER" id="PTHR30055:SF209">
    <property type="entry name" value="POSSIBLE TRANSCRIPTIONAL REGULATORY PROTEIN (PROBABLY TETR-FAMILY)"/>
    <property type="match status" value="1"/>
</dbReference>
<keyword evidence="1" id="KW-0805">Transcription regulation</keyword>
<dbReference type="InterPro" id="IPR025996">
    <property type="entry name" value="MT1864/Rv1816-like_C"/>
</dbReference>
<dbReference type="Pfam" id="PF00440">
    <property type="entry name" value="TetR_N"/>
    <property type="match status" value="1"/>
</dbReference>
<evidence type="ECO:0000256" key="3">
    <source>
        <dbReference type="ARBA" id="ARBA00023163"/>
    </source>
</evidence>
<name>A0ABP6RD73_9MICC</name>
<dbReference type="PROSITE" id="PS50977">
    <property type="entry name" value="HTH_TETR_2"/>
    <property type="match status" value="1"/>
</dbReference>
<evidence type="ECO:0000313" key="7">
    <source>
        <dbReference type="Proteomes" id="UP001501736"/>
    </source>
</evidence>
<feature type="DNA-binding region" description="H-T-H motif" evidence="4">
    <location>
        <begin position="32"/>
        <end position="51"/>
    </location>
</feature>
<keyword evidence="7" id="KW-1185">Reference proteome</keyword>
<dbReference type="InterPro" id="IPR050109">
    <property type="entry name" value="HTH-type_TetR-like_transc_reg"/>
</dbReference>
<evidence type="ECO:0000256" key="1">
    <source>
        <dbReference type="ARBA" id="ARBA00023015"/>
    </source>
</evidence>
<evidence type="ECO:0000256" key="2">
    <source>
        <dbReference type="ARBA" id="ARBA00023125"/>
    </source>
</evidence>
<dbReference type="InterPro" id="IPR036271">
    <property type="entry name" value="Tet_transcr_reg_TetR-rel_C_sf"/>
</dbReference>
<gene>
    <name evidence="6" type="ORF">GCM10020260_10870</name>
</gene>
<keyword evidence="3" id="KW-0804">Transcription</keyword>
<feature type="domain" description="HTH tetR-type" evidence="5">
    <location>
        <begin position="9"/>
        <end position="69"/>
    </location>
</feature>
<keyword evidence="2 4" id="KW-0238">DNA-binding</keyword>
<dbReference type="PANTHER" id="PTHR30055">
    <property type="entry name" value="HTH-TYPE TRANSCRIPTIONAL REGULATOR RUTR"/>
    <property type="match status" value="1"/>
</dbReference>
<proteinExistence type="predicted"/>
<organism evidence="6 7">
    <name type="scientific">Nesterenkonia halobia</name>
    <dbReference type="NCBI Taxonomy" id="37922"/>
    <lineage>
        <taxon>Bacteria</taxon>
        <taxon>Bacillati</taxon>
        <taxon>Actinomycetota</taxon>
        <taxon>Actinomycetes</taxon>
        <taxon>Micrococcales</taxon>
        <taxon>Micrococcaceae</taxon>
        <taxon>Nesterenkonia</taxon>
    </lineage>
</organism>